<keyword evidence="11" id="KW-1185">Reference proteome</keyword>
<evidence type="ECO:0008006" key="12">
    <source>
        <dbReference type="Google" id="ProtNLM"/>
    </source>
</evidence>
<feature type="non-terminal residue" evidence="10">
    <location>
        <position position="881"/>
    </location>
</feature>
<evidence type="ECO:0000259" key="7">
    <source>
        <dbReference type="Pfam" id="PF18052"/>
    </source>
</evidence>
<dbReference type="SUPFAM" id="SSF52058">
    <property type="entry name" value="L domain-like"/>
    <property type="match status" value="1"/>
</dbReference>
<dbReference type="Gene3D" id="3.40.50.300">
    <property type="entry name" value="P-loop containing nucleotide triphosphate hydrolases"/>
    <property type="match status" value="1"/>
</dbReference>
<dbReference type="EMBL" id="JASCZI010152653">
    <property type="protein sequence ID" value="MED6176490.1"/>
    <property type="molecule type" value="Genomic_DNA"/>
</dbReference>
<feature type="domain" description="Disease resistance protein winged helix" evidence="8">
    <location>
        <begin position="419"/>
        <end position="488"/>
    </location>
</feature>
<dbReference type="SMART" id="SM00369">
    <property type="entry name" value="LRR_TYP"/>
    <property type="match status" value="2"/>
</dbReference>
<dbReference type="Gene3D" id="3.80.10.10">
    <property type="entry name" value="Ribonuclease Inhibitor"/>
    <property type="match status" value="1"/>
</dbReference>
<dbReference type="InterPro" id="IPR036388">
    <property type="entry name" value="WH-like_DNA-bd_sf"/>
</dbReference>
<dbReference type="Proteomes" id="UP001341840">
    <property type="component" value="Unassembled WGS sequence"/>
</dbReference>
<evidence type="ECO:0000259" key="8">
    <source>
        <dbReference type="Pfam" id="PF23559"/>
    </source>
</evidence>
<evidence type="ECO:0000256" key="4">
    <source>
        <dbReference type="ARBA" id="ARBA00022821"/>
    </source>
</evidence>
<gene>
    <name evidence="10" type="ORF">PIB30_088655</name>
</gene>
<dbReference type="InterPro" id="IPR041118">
    <property type="entry name" value="Rx_N"/>
</dbReference>
<proteinExistence type="predicted"/>
<sequence>MAGVLVGGAFLSGFINVVLDRLISAESVNFVVGKKLDRKLVERLQTALLAAEALVADAEQKQLGNEFVRKWLDSLWDAVYTADDLLDTLLTKAATHQKKVPTFWDRFLNFEDSKMMNKIEEVVRRIEDLGKLKDSLCLEKIPTDSSSWWTPSSSLVRENVYGREDDKKALIKMMNDNNEHHLSEISIVGIGGVGKTTLAQWLYNNEDLMKEFDMKAWVCVSQDFDIVDTTKNVLKGILGGSCSSLDDFNSLQLALKQKLSNKKFFIVLDDVWSYDGDRWSNFITPFRYGKKGSTIFLTTREKNVASVVQNCQPYFLNKLSKDSCWSVLADNACFPQSNGSAALDEIGRKIVDKCDGLPLAAETLGRLLRTKHDAEKWKKILRSDIWDIPMRDSNIIPALLISYYHLPAYLKRCFVYCSLFPKGHLFEKDELILLWMAEDLLRPPKKGETLEEVGGECFDELASRLFFTQYFKDGESYFVMHDLLLDLAVFLAGDFYFRLEELGEEEEEISIQTRHLCGNLHHCSSKLFNSISKVESLRTLLYNKFTSPSFNIEAATCEVLSKCKYLRVLSFHKLDVLPDSIGELIHLRYLDLSFSNIKTLPESFCNLHNLQTLKLYYCTKLTMLPSGMHNLVELRHLDLRGTSLKEMPREFSKLKHLQILRNFVVGKNKDSNGLEEIGGLSNLHGLFWISKLENIVDVQEARNARIIDKTHIEELNLEWSSGGDDMVSNTQTERDILDSLQPHNGLKELRIKGYKGTIFPKWIGSCSFYNMTSVYLASCNNCCMLPSLGELPSLQSLHIEGFGQLKSIGMEFYKNEDSHQSSSIEPFPSLQNLEFHDMPCWQVWELAGNRLPTVAETWIIFNTNQSYEFYYYSNSQDRLDE</sequence>
<evidence type="ECO:0000313" key="10">
    <source>
        <dbReference type="EMBL" id="MED6176490.1"/>
    </source>
</evidence>
<dbReference type="Pfam" id="PF18052">
    <property type="entry name" value="Rx_N"/>
    <property type="match status" value="1"/>
</dbReference>
<dbReference type="Gene3D" id="1.10.8.430">
    <property type="entry name" value="Helical domain of apoptotic protease-activating factors"/>
    <property type="match status" value="1"/>
</dbReference>
<dbReference type="PANTHER" id="PTHR36766">
    <property type="entry name" value="PLANT BROAD-SPECTRUM MILDEW RESISTANCE PROTEIN RPW8"/>
    <property type="match status" value="1"/>
</dbReference>
<feature type="domain" description="NB-ARC" evidence="6">
    <location>
        <begin position="164"/>
        <end position="331"/>
    </location>
</feature>
<protein>
    <recommendedName>
        <fullName evidence="12">Disease resistance RPP13-like protein 1</fullName>
    </recommendedName>
</protein>
<keyword evidence="1" id="KW-0433">Leucine-rich repeat</keyword>
<name>A0ABU6VS84_9FABA</name>
<dbReference type="PRINTS" id="PR00364">
    <property type="entry name" value="DISEASERSIST"/>
</dbReference>
<comment type="caution">
    <text evidence="10">The sequence shown here is derived from an EMBL/GenBank/DDBJ whole genome shotgun (WGS) entry which is preliminary data.</text>
</comment>
<reference evidence="10 11" key="1">
    <citation type="journal article" date="2023" name="Plants (Basel)">
        <title>Bridging the Gap: Combining Genomics and Transcriptomics Approaches to Understand Stylosanthes scabra, an Orphan Legume from the Brazilian Caatinga.</title>
        <authorList>
            <person name="Ferreira-Neto J.R.C."/>
            <person name="da Silva M.D."/>
            <person name="Binneck E."/>
            <person name="de Melo N.F."/>
            <person name="da Silva R.H."/>
            <person name="de Melo A.L.T.M."/>
            <person name="Pandolfi V."/>
            <person name="Bustamante F.O."/>
            <person name="Brasileiro-Vidal A.C."/>
            <person name="Benko-Iseppon A.M."/>
        </authorList>
    </citation>
    <scope>NUCLEOTIDE SEQUENCE [LARGE SCALE GENOMIC DNA]</scope>
    <source>
        <tissue evidence="10">Leaves</tissue>
    </source>
</reference>
<evidence type="ECO:0000256" key="2">
    <source>
        <dbReference type="ARBA" id="ARBA00022737"/>
    </source>
</evidence>
<keyword evidence="4" id="KW-0611">Plant defense</keyword>
<dbReference type="InterPro" id="IPR001611">
    <property type="entry name" value="Leu-rich_rpt"/>
</dbReference>
<keyword evidence="3" id="KW-0547">Nucleotide-binding</keyword>
<keyword evidence="2" id="KW-0677">Repeat</keyword>
<accession>A0ABU6VS84</accession>
<feature type="domain" description="R13L1/DRL21-like LRR repeat region" evidence="9">
    <location>
        <begin position="674"/>
        <end position="801"/>
    </location>
</feature>
<evidence type="ECO:0000259" key="9">
    <source>
        <dbReference type="Pfam" id="PF25019"/>
    </source>
</evidence>
<evidence type="ECO:0000256" key="3">
    <source>
        <dbReference type="ARBA" id="ARBA00022741"/>
    </source>
</evidence>
<dbReference type="Pfam" id="PF00931">
    <property type="entry name" value="NB-ARC"/>
    <property type="match status" value="1"/>
</dbReference>
<dbReference type="InterPro" id="IPR058922">
    <property type="entry name" value="WHD_DRP"/>
</dbReference>
<feature type="domain" description="Disease resistance N-terminal" evidence="7">
    <location>
        <begin position="17"/>
        <end position="99"/>
    </location>
</feature>
<dbReference type="InterPro" id="IPR027417">
    <property type="entry name" value="P-loop_NTPase"/>
</dbReference>
<dbReference type="InterPro" id="IPR002182">
    <property type="entry name" value="NB-ARC"/>
</dbReference>
<evidence type="ECO:0000259" key="6">
    <source>
        <dbReference type="Pfam" id="PF00931"/>
    </source>
</evidence>
<dbReference type="Pfam" id="PF25019">
    <property type="entry name" value="LRR_R13L1-DRL21"/>
    <property type="match status" value="1"/>
</dbReference>
<dbReference type="InterPro" id="IPR003591">
    <property type="entry name" value="Leu-rich_rpt_typical-subtyp"/>
</dbReference>
<keyword evidence="5" id="KW-0067">ATP-binding</keyword>
<evidence type="ECO:0000256" key="1">
    <source>
        <dbReference type="ARBA" id="ARBA00022614"/>
    </source>
</evidence>
<dbReference type="InterPro" id="IPR032675">
    <property type="entry name" value="LRR_dom_sf"/>
</dbReference>
<dbReference type="Pfam" id="PF23559">
    <property type="entry name" value="WHD_DRP"/>
    <property type="match status" value="1"/>
</dbReference>
<dbReference type="Gene3D" id="1.20.5.4130">
    <property type="match status" value="1"/>
</dbReference>
<dbReference type="Pfam" id="PF00560">
    <property type="entry name" value="LRR_1"/>
    <property type="match status" value="1"/>
</dbReference>
<dbReference type="InterPro" id="IPR056789">
    <property type="entry name" value="LRR_R13L1-DRL21"/>
</dbReference>
<evidence type="ECO:0000313" key="11">
    <source>
        <dbReference type="Proteomes" id="UP001341840"/>
    </source>
</evidence>
<evidence type="ECO:0000256" key="5">
    <source>
        <dbReference type="ARBA" id="ARBA00022840"/>
    </source>
</evidence>
<dbReference type="SUPFAM" id="SSF52540">
    <property type="entry name" value="P-loop containing nucleoside triphosphate hydrolases"/>
    <property type="match status" value="1"/>
</dbReference>
<dbReference type="Gene3D" id="1.10.10.10">
    <property type="entry name" value="Winged helix-like DNA-binding domain superfamily/Winged helix DNA-binding domain"/>
    <property type="match status" value="1"/>
</dbReference>
<dbReference type="InterPro" id="IPR042197">
    <property type="entry name" value="Apaf_helical"/>
</dbReference>
<dbReference type="PANTHER" id="PTHR36766:SF51">
    <property type="entry name" value="DISEASE RESISTANCE RPP13-LIKE PROTEIN 1"/>
    <property type="match status" value="1"/>
</dbReference>
<organism evidence="10 11">
    <name type="scientific">Stylosanthes scabra</name>
    <dbReference type="NCBI Taxonomy" id="79078"/>
    <lineage>
        <taxon>Eukaryota</taxon>
        <taxon>Viridiplantae</taxon>
        <taxon>Streptophyta</taxon>
        <taxon>Embryophyta</taxon>
        <taxon>Tracheophyta</taxon>
        <taxon>Spermatophyta</taxon>
        <taxon>Magnoliopsida</taxon>
        <taxon>eudicotyledons</taxon>
        <taxon>Gunneridae</taxon>
        <taxon>Pentapetalae</taxon>
        <taxon>rosids</taxon>
        <taxon>fabids</taxon>
        <taxon>Fabales</taxon>
        <taxon>Fabaceae</taxon>
        <taxon>Papilionoideae</taxon>
        <taxon>50 kb inversion clade</taxon>
        <taxon>dalbergioids sensu lato</taxon>
        <taxon>Dalbergieae</taxon>
        <taxon>Pterocarpus clade</taxon>
        <taxon>Stylosanthes</taxon>
    </lineage>
</organism>